<organism evidence="1 2">
    <name type="scientific">Nocardia nova SH22a</name>
    <dbReference type="NCBI Taxonomy" id="1415166"/>
    <lineage>
        <taxon>Bacteria</taxon>
        <taxon>Bacillati</taxon>
        <taxon>Actinomycetota</taxon>
        <taxon>Actinomycetes</taxon>
        <taxon>Mycobacteriales</taxon>
        <taxon>Nocardiaceae</taxon>
        <taxon>Nocardia</taxon>
    </lineage>
</organism>
<sequence length="98" mass="10218">MPGKLTPAVPETITLGGIDQTVVVIATAAPVAPGEGLRDWVGRALVERLAVSARVGVTVGDEQEVAVLRVHPSRVTDLAESGADYIEDLITLPADLLH</sequence>
<dbReference type="PATRIC" id="fig|1415166.3.peg.1831"/>
<evidence type="ECO:0000313" key="1">
    <source>
        <dbReference type="EMBL" id="AHH16608.1"/>
    </source>
</evidence>
<dbReference type="STRING" id="1415166.NONO_c18080"/>
<protein>
    <submittedName>
        <fullName evidence="1">Uncharacterized protein</fullName>
    </submittedName>
</protein>
<dbReference type="EMBL" id="CP006850">
    <property type="protein sequence ID" value="AHH16608.1"/>
    <property type="molecule type" value="Genomic_DNA"/>
</dbReference>
<evidence type="ECO:0000313" key="2">
    <source>
        <dbReference type="Proteomes" id="UP000019150"/>
    </source>
</evidence>
<keyword evidence="2" id="KW-1185">Reference proteome</keyword>
<reference evidence="1 2" key="1">
    <citation type="journal article" date="2014" name="Appl. Environ. Microbiol.">
        <title>Insights into the Microbial Degradation of Rubber and Gutta-Percha by Analysis of the Complete Genome of Nocardia nova SH22a.</title>
        <authorList>
            <person name="Luo Q."/>
            <person name="Hiessl S."/>
            <person name="Poehlein A."/>
            <person name="Daniel R."/>
            <person name="Steinbuchel A."/>
        </authorList>
    </citation>
    <scope>NUCLEOTIDE SEQUENCE [LARGE SCALE GENOMIC DNA]</scope>
    <source>
        <strain evidence="1">SH22a</strain>
    </source>
</reference>
<proteinExistence type="predicted"/>
<dbReference type="Proteomes" id="UP000019150">
    <property type="component" value="Chromosome"/>
</dbReference>
<dbReference type="KEGG" id="nno:NONO_c18080"/>
<gene>
    <name evidence="1" type="ORF">NONO_c18080</name>
</gene>
<dbReference type="RefSeq" id="WP_025348111.1">
    <property type="nucleotide sequence ID" value="NZ_CP006850.1"/>
</dbReference>
<accession>W5TCA1</accession>
<dbReference type="AlphaFoldDB" id="W5TCA1"/>
<dbReference type="HOGENOM" id="CLU_2330930_0_0_11"/>
<name>W5TCA1_9NOCA</name>